<comment type="caution">
    <text evidence="1">The sequence shown here is derived from an EMBL/GenBank/DDBJ whole genome shotgun (WGS) entry which is preliminary data.</text>
</comment>
<evidence type="ECO:0000313" key="2">
    <source>
        <dbReference type="Proteomes" id="UP001148662"/>
    </source>
</evidence>
<evidence type="ECO:0000313" key="1">
    <source>
        <dbReference type="EMBL" id="KAJ3559973.1"/>
    </source>
</evidence>
<sequence>MNIYQLHLLAYKSTQNQHRVQKELRIRRHRMLSRFFANPGRFVAVLEHHHSVVSGSFALNFLEGEAGWQANDVDVYVPYEEFEAMKSYLVDVEGYREDLEETLRRRARAEAVITHNALATEVVQDTDEPYLRHPVQTGICQVASLYRDGKKVDIIQNDSSSALYAITFFWSTLQMNYISARGYCCAYPMLTFRRIGVISPLVQTRELRPRAYIDPLVAKYQDRGYHFFTRWYFSVGARCATSHSHPLCPTQVRSFEDNYSLSGTFGSKRYPGTIGTPRGAIVSEWKVGWQLGGYHDDRSRLATSKAKCWHNVTGVMQTADNIAYYW</sequence>
<accession>A0ACC1TFS8</accession>
<keyword evidence="2" id="KW-1185">Reference proteome</keyword>
<protein>
    <submittedName>
        <fullName evidence="1">Uncharacterized protein</fullName>
    </submittedName>
</protein>
<reference evidence="1" key="1">
    <citation type="submission" date="2022-07" db="EMBL/GenBank/DDBJ databases">
        <title>Genome Sequence of Phlebia brevispora.</title>
        <authorList>
            <person name="Buettner E."/>
        </authorList>
    </citation>
    <scope>NUCLEOTIDE SEQUENCE</scope>
    <source>
        <strain evidence="1">MPL23</strain>
    </source>
</reference>
<name>A0ACC1TFS8_9APHY</name>
<gene>
    <name evidence="1" type="ORF">NM688_g15</name>
</gene>
<dbReference type="Proteomes" id="UP001148662">
    <property type="component" value="Unassembled WGS sequence"/>
</dbReference>
<dbReference type="EMBL" id="JANHOG010000001">
    <property type="protein sequence ID" value="KAJ3559973.1"/>
    <property type="molecule type" value="Genomic_DNA"/>
</dbReference>
<organism evidence="1 2">
    <name type="scientific">Phlebia brevispora</name>
    <dbReference type="NCBI Taxonomy" id="194682"/>
    <lineage>
        <taxon>Eukaryota</taxon>
        <taxon>Fungi</taxon>
        <taxon>Dikarya</taxon>
        <taxon>Basidiomycota</taxon>
        <taxon>Agaricomycotina</taxon>
        <taxon>Agaricomycetes</taxon>
        <taxon>Polyporales</taxon>
        <taxon>Meruliaceae</taxon>
        <taxon>Phlebia</taxon>
    </lineage>
</organism>
<proteinExistence type="predicted"/>